<evidence type="ECO:0000256" key="1">
    <source>
        <dbReference type="SAM" id="MobiDB-lite"/>
    </source>
</evidence>
<dbReference type="RefSeq" id="XP_025418089.1">
    <property type="nucleotide sequence ID" value="XM_025562304.1"/>
</dbReference>
<name>A0A8B8G4C2_9HEMI</name>
<organism evidence="2 3">
    <name type="scientific">Sipha flava</name>
    <name type="common">yellow sugarcane aphid</name>
    <dbReference type="NCBI Taxonomy" id="143950"/>
    <lineage>
        <taxon>Eukaryota</taxon>
        <taxon>Metazoa</taxon>
        <taxon>Ecdysozoa</taxon>
        <taxon>Arthropoda</taxon>
        <taxon>Hexapoda</taxon>
        <taxon>Insecta</taxon>
        <taxon>Pterygota</taxon>
        <taxon>Neoptera</taxon>
        <taxon>Paraneoptera</taxon>
        <taxon>Hemiptera</taxon>
        <taxon>Sternorrhyncha</taxon>
        <taxon>Aphidomorpha</taxon>
        <taxon>Aphidoidea</taxon>
        <taxon>Aphididae</taxon>
        <taxon>Sipha</taxon>
    </lineage>
</organism>
<feature type="compositionally biased region" description="Low complexity" evidence="1">
    <location>
        <begin position="58"/>
        <end position="73"/>
    </location>
</feature>
<feature type="compositionally biased region" description="Polar residues" evidence="1">
    <location>
        <begin position="1"/>
        <end position="11"/>
    </location>
</feature>
<gene>
    <name evidence="3" type="primary">LOC112688892</name>
</gene>
<evidence type="ECO:0000313" key="3">
    <source>
        <dbReference type="RefSeq" id="XP_025418089.1"/>
    </source>
</evidence>
<sequence length="264" mass="29804">MMMNKESTAQENEMIDTSLKQPSITNLSKENPGENIEGKKRKRKRSKKLQESNVVLETSNTQPSTSTVQSTTQTLENKNKILLETTIPVIGSKKEPDTIKEKPIKEDQTSTVDIVTKIEPTAKEVKKCSSKDKILSDNSPIQESKDQSKKAKTSNTKISQSKKEDGVKVESIVTSSTSSNNLKEVMYKKKNNEQPLVNLTAPINNLEKDLKTLLEKTLANCDTKDKQSEKPLPKTKKLMKYSSRPWSDIVEEYEAMMMNSKFLM</sequence>
<feature type="region of interest" description="Disordered" evidence="1">
    <location>
        <begin position="123"/>
        <end position="175"/>
    </location>
</feature>
<evidence type="ECO:0000313" key="2">
    <source>
        <dbReference type="Proteomes" id="UP000694846"/>
    </source>
</evidence>
<dbReference type="GeneID" id="112688892"/>
<feature type="compositionally biased region" description="Basic and acidic residues" evidence="1">
    <location>
        <begin position="123"/>
        <end position="135"/>
    </location>
</feature>
<protein>
    <submittedName>
        <fullName evidence="3">Uncharacterized protein LOC112688892 isoform X1</fullName>
    </submittedName>
</protein>
<accession>A0A8B8G4C2</accession>
<proteinExistence type="predicted"/>
<dbReference type="AlphaFoldDB" id="A0A8B8G4C2"/>
<dbReference type="Proteomes" id="UP000694846">
    <property type="component" value="Unplaced"/>
</dbReference>
<keyword evidence="2" id="KW-1185">Reference proteome</keyword>
<reference evidence="3" key="1">
    <citation type="submission" date="2025-08" db="UniProtKB">
        <authorList>
            <consortium name="RefSeq"/>
        </authorList>
    </citation>
    <scope>IDENTIFICATION</scope>
    <source>
        <tissue evidence="3">Whole body</tissue>
    </source>
</reference>
<feature type="region of interest" description="Disordered" evidence="1">
    <location>
        <begin position="1"/>
        <end position="73"/>
    </location>
</feature>
<feature type="compositionally biased region" description="Polar residues" evidence="1">
    <location>
        <begin position="18"/>
        <end position="29"/>
    </location>
</feature>